<evidence type="ECO:0000259" key="1">
    <source>
        <dbReference type="Pfam" id="PF13649"/>
    </source>
</evidence>
<dbReference type="InterPro" id="IPR041698">
    <property type="entry name" value="Methyltransf_25"/>
</dbReference>
<dbReference type="Pfam" id="PF13649">
    <property type="entry name" value="Methyltransf_25"/>
    <property type="match status" value="1"/>
</dbReference>
<dbReference type="Proteomes" id="UP000025227">
    <property type="component" value="Unplaced"/>
</dbReference>
<dbReference type="SUPFAM" id="SSF53335">
    <property type="entry name" value="S-adenosyl-L-methionine-dependent methyltransferases"/>
    <property type="match status" value="1"/>
</dbReference>
<proteinExistence type="predicted"/>
<name>A0A7I5E7Q4_HAECO</name>
<keyword evidence="2" id="KW-1185">Reference proteome</keyword>
<protein>
    <submittedName>
        <fullName evidence="3">Methyltransf_25 domain-containing protein</fullName>
    </submittedName>
</protein>
<accession>A0A7I5E7Q4</accession>
<dbReference type="InterPro" id="IPR029063">
    <property type="entry name" value="SAM-dependent_MTases_sf"/>
</dbReference>
<evidence type="ECO:0000313" key="2">
    <source>
        <dbReference type="Proteomes" id="UP000025227"/>
    </source>
</evidence>
<dbReference type="Gene3D" id="3.40.50.150">
    <property type="entry name" value="Vaccinia Virus protein VP39"/>
    <property type="match status" value="1"/>
</dbReference>
<dbReference type="AlphaFoldDB" id="A0A7I5E7Q4"/>
<organism evidence="2 3">
    <name type="scientific">Haemonchus contortus</name>
    <name type="common">Barber pole worm</name>
    <dbReference type="NCBI Taxonomy" id="6289"/>
    <lineage>
        <taxon>Eukaryota</taxon>
        <taxon>Metazoa</taxon>
        <taxon>Ecdysozoa</taxon>
        <taxon>Nematoda</taxon>
        <taxon>Chromadorea</taxon>
        <taxon>Rhabditida</taxon>
        <taxon>Rhabditina</taxon>
        <taxon>Rhabditomorpha</taxon>
        <taxon>Strongyloidea</taxon>
        <taxon>Trichostrongylidae</taxon>
        <taxon>Haemonchus</taxon>
    </lineage>
</organism>
<reference evidence="3" key="1">
    <citation type="submission" date="2020-12" db="UniProtKB">
        <authorList>
            <consortium name="WormBaseParasite"/>
        </authorList>
    </citation>
    <scope>IDENTIFICATION</scope>
    <source>
        <strain evidence="3">MHco3</strain>
    </source>
</reference>
<feature type="domain" description="Methyltransferase" evidence="1">
    <location>
        <begin position="59"/>
        <end position="161"/>
    </location>
</feature>
<dbReference type="WBParaSite" id="HCON_00052660-00001">
    <property type="protein sequence ID" value="HCON_00052660-00001"/>
    <property type="gene ID" value="HCON_00052660"/>
</dbReference>
<dbReference type="OMA" id="FHVDLFY"/>
<dbReference type="CDD" id="cd02440">
    <property type="entry name" value="AdoMet_MTases"/>
    <property type="match status" value="1"/>
</dbReference>
<dbReference type="OrthoDB" id="10250730at2759"/>
<sequence>MSKYLRKFYKLAVSDIANQYAIPVKSMTGYALTKYCARKTDFLNRAVVDSLNLGKDDNVLELGYGRGNGLKYCFDRVIDGEGAVFGIERSPYMEDCARNRFILELAETTKIRLDHAPDLRDLPYPPAVFHHIFHVDVFYFIHQDHMFDICKELLRVLKPGGTMACGMHFGRLRKLTKWHLLEETQWDPMRYMMCLEPAGFTNIKVDYKSDRKAGEYQIISCMRPASDKELEDPEIAMKQLELKIKKEMLISELLKSRRKLTKEELDILNEELPGQVKES</sequence>
<evidence type="ECO:0000313" key="3">
    <source>
        <dbReference type="WBParaSite" id="HCON_00052660-00001"/>
    </source>
</evidence>